<sequence>MTWEIRWDDQTTSLYTFNTTLQEMDNQDTAVVGVGYIEKGRYEGARAITVFVLGNLDSMSNNDCASPSGMSRLSGHSMLFISD</sequence>
<dbReference type="AlphaFoldDB" id="A0A1X0NBB3"/>
<evidence type="ECO:0000313" key="2">
    <source>
        <dbReference type="Proteomes" id="UP000192815"/>
    </source>
</evidence>
<dbReference type="Proteomes" id="UP000192815">
    <property type="component" value="Unassembled WGS sequence"/>
</dbReference>
<accession>A0A1X0NBB3</accession>
<reference evidence="2" key="1">
    <citation type="submission" date="2017-02" db="EMBL/GenBank/DDBJ databases">
        <title>Pseudomonas floridae sp. nov., a novel pathogenic bacterial species isolated from tomato.</title>
        <authorList>
            <person name="Timilsina S."/>
            <person name="Vallad G.E."/>
            <person name="Jones J.B."/>
        </authorList>
    </citation>
    <scope>NUCLEOTIDE SEQUENCE [LARGE SCALE GENOMIC DNA]</scope>
    <source>
        <strain evidence="2">GEV388</strain>
    </source>
</reference>
<protein>
    <submittedName>
        <fullName evidence="1">Uncharacterized protein</fullName>
    </submittedName>
</protein>
<comment type="caution">
    <text evidence="1">The sequence shown here is derived from an EMBL/GenBank/DDBJ whole genome shotgun (WGS) entry which is preliminary data.</text>
</comment>
<dbReference type="EMBL" id="MUIO01000012">
    <property type="protein sequence ID" value="ORC61218.1"/>
    <property type="molecule type" value="Genomic_DNA"/>
</dbReference>
<organism evidence="1 2">
    <name type="scientific">Pseudomonas floridensis</name>
    <dbReference type="NCBI Taxonomy" id="1958950"/>
    <lineage>
        <taxon>Bacteria</taxon>
        <taxon>Pseudomonadati</taxon>
        <taxon>Pseudomonadota</taxon>
        <taxon>Gammaproteobacteria</taxon>
        <taxon>Pseudomonadales</taxon>
        <taxon>Pseudomonadaceae</taxon>
        <taxon>Pseudomonas</taxon>
    </lineage>
</organism>
<name>A0A1X0NBB3_9PSED</name>
<keyword evidence="2" id="KW-1185">Reference proteome</keyword>
<gene>
    <name evidence="1" type="ORF">BZK31_04305</name>
</gene>
<proteinExistence type="predicted"/>
<evidence type="ECO:0000313" key="1">
    <source>
        <dbReference type="EMBL" id="ORC61218.1"/>
    </source>
</evidence>